<evidence type="ECO:0008006" key="4">
    <source>
        <dbReference type="Google" id="ProtNLM"/>
    </source>
</evidence>
<organism evidence="2 3">
    <name type="scientific">Candidatus Daviesbacteria bacterium RIFCSPHIGHO2_12_FULL_37_16</name>
    <dbReference type="NCBI Taxonomy" id="1797778"/>
    <lineage>
        <taxon>Bacteria</taxon>
        <taxon>Candidatus Daviesiibacteriota</taxon>
    </lineage>
</organism>
<keyword evidence="1" id="KW-0812">Transmembrane</keyword>
<dbReference type="AlphaFoldDB" id="A0A1F5K7D1"/>
<evidence type="ECO:0000313" key="2">
    <source>
        <dbReference type="EMBL" id="OGE36708.1"/>
    </source>
</evidence>
<evidence type="ECO:0000313" key="3">
    <source>
        <dbReference type="Proteomes" id="UP000179051"/>
    </source>
</evidence>
<feature type="transmembrane region" description="Helical" evidence="1">
    <location>
        <begin position="12"/>
        <end position="33"/>
    </location>
</feature>
<feature type="transmembrane region" description="Helical" evidence="1">
    <location>
        <begin position="39"/>
        <end position="62"/>
    </location>
</feature>
<gene>
    <name evidence="2" type="ORF">A3E66_02135</name>
</gene>
<accession>A0A1F5K7D1</accession>
<reference evidence="2 3" key="1">
    <citation type="journal article" date="2016" name="Nat. Commun.">
        <title>Thousands of microbial genomes shed light on interconnected biogeochemical processes in an aquifer system.</title>
        <authorList>
            <person name="Anantharaman K."/>
            <person name="Brown C.T."/>
            <person name="Hug L.A."/>
            <person name="Sharon I."/>
            <person name="Castelle C.J."/>
            <person name="Probst A.J."/>
            <person name="Thomas B.C."/>
            <person name="Singh A."/>
            <person name="Wilkins M.J."/>
            <person name="Karaoz U."/>
            <person name="Brodie E.L."/>
            <person name="Williams K.H."/>
            <person name="Hubbard S.S."/>
            <person name="Banfield J.F."/>
        </authorList>
    </citation>
    <scope>NUCLEOTIDE SEQUENCE [LARGE SCALE GENOMIC DNA]</scope>
</reference>
<dbReference type="EMBL" id="MFDF01000001">
    <property type="protein sequence ID" value="OGE36708.1"/>
    <property type="molecule type" value="Genomic_DNA"/>
</dbReference>
<proteinExistence type="predicted"/>
<name>A0A1F5K7D1_9BACT</name>
<sequence length="67" mass="7229">MFKLTSSKSLAISNICINFSTVFLASLVVPIFAGDFNLSKWPIVLSGIIATVSFSLLAIFFAEKGKL</sequence>
<keyword evidence="1" id="KW-0472">Membrane</keyword>
<evidence type="ECO:0000256" key="1">
    <source>
        <dbReference type="SAM" id="Phobius"/>
    </source>
</evidence>
<keyword evidence="1" id="KW-1133">Transmembrane helix</keyword>
<comment type="caution">
    <text evidence="2">The sequence shown here is derived from an EMBL/GenBank/DDBJ whole genome shotgun (WGS) entry which is preliminary data.</text>
</comment>
<dbReference type="Proteomes" id="UP000179051">
    <property type="component" value="Unassembled WGS sequence"/>
</dbReference>
<protein>
    <recommendedName>
        <fullName evidence="4">Major facilitator superfamily (MFS) profile domain-containing protein</fullName>
    </recommendedName>
</protein>